<reference evidence="1" key="1">
    <citation type="submission" date="2021-03" db="EMBL/GenBank/DDBJ databases">
        <title>Draft genome sequence of rust myrtle Austropuccinia psidii MF-1, a brazilian biotype.</title>
        <authorList>
            <person name="Quecine M.C."/>
            <person name="Pachon D.M.R."/>
            <person name="Bonatelli M.L."/>
            <person name="Correr F.H."/>
            <person name="Franceschini L.M."/>
            <person name="Leite T.F."/>
            <person name="Margarido G.R.A."/>
            <person name="Almeida C.A."/>
            <person name="Ferrarezi J.A."/>
            <person name="Labate C.A."/>
        </authorList>
    </citation>
    <scope>NUCLEOTIDE SEQUENCE</scope>
    <source>
        <strain evidence="1">MF-1</strain>
    </source>
</reference>
<dbReference type="EMBL" id="AVOT02011265">
    <property type="protein sequence ID" value="MBW0491802.1"/>
    <property type="molecule type" value="Genomic_DNA"/>
</dbReference>
<accession>A0A9Q3H5F2</accession>
<dbReference type="AlphaFoldDB" id="A0A9Q3H5F2"/>
<name>A0A9Q3H5F2_9BASI</name>
<keyword evidence="2" id="KW-1185">Reference proteome</keyword>
<gene>
    <name evidence="1" type="ORF">O181_031517</name>
</gene>
<comment type="caution">
    <text evidence="1">The sequence shown here is derived from an EMBL/GenBank/DDBJ whole genome shotgun (WGS) entry which is preliminary data.</text>
</comment>
<evidence type="ECO:0000313" key="1">
    <source>
        <dbReference type="EMBL" id="MBW0491802.1"/>
    </source>
</evidence>
<evidence type="ECO:0000313" key="2">
    <source>
        <dbReference type="Proteomes" id="UP000765509"/>
    </source>
</evidence>
<sequence>MPDASHTLHTPILTPNASNVIAYAGPCTQSFTLQSLCLKVHRKFLMLVQVPNTSHTIPYAGPGSGHFTGQSLCSTLHTQFIMFVRLNGGDIRTGNASCISGGLLICGEPQVSYSEDIKQYIPMDSENVEGVSDYFLHIFGKRALHKEILTQRFSGALTEIDLKEEMICTIEEIRRFYGNKECNKS</sequence>
<organism evidence="1 2">
    <name type="scientific">Austropuccinia psidii MF-1</name>
    <dbReference type="NCBI Taxonomy" id="1389203"/>
    <lineage>
        <taxon>Eukaryota</taxon>
        <taxon>Fungi</taxon>
        <taxon>Dikarya</taxon>
        <taxon>Basidiomycota</taxon>
        <taxon>Pucciniomycotina</taxon>
        <taxon>Pucciniomycetes</taxon>
        <taxon>Pucciniales</taxon>
        <taxon>Sphaerophragmiaceae</taxon>
        <taxon>Austropuccinia</taxon>
    </lineage>
</organism>
<dbReference type="Proteomes" id="UP000765509">
    <property type="component" value="Unassembled WGS sequence"/>
</dbReference>
<proteinExistence type="predicted"/>
<protein>
    <submittedName>
        <fullName evidence="1">Uncharacterized protein</fullName>
    </submittedName>
</protein>